<dbReference type="Proteomes" id="UP000009005">
    <property type="component" value="Chromosome"/>
</dbReference>
<dbReference type="HOGENOM" id="CLU_2058838_0_0_14"/>
<reference evidence="2 3" key="1">
    <citation type="journal article" date="2012" name="J. Bacteriol.">
        <title>Complete genome sequence of Mycoplasma wenyonii strain Massachusetts.</title>
        <authorList>
            <person name="Dos Santos A.P."/>
            <person name="Guimaraes A.M."/>
            <person name="do Nascimento N.C."/>
            <person name="Sanmiguel P.J."/>
            <person name="Messick J.B."/>
        </authorList>
    </citation>
    <scope>NUCLEOTIDE SEQUENCE [LARGE SCALE GENOMIC DNA]</scope>
    <source>
        <strain evidence="2 3">Massachusetts</strain>
    </source>
</reference>
<accession>I6Z674</accession>
<dbReference type="PATRIC" id="fig|1197325.3.peg.307"/>
<keyword evidence="3" id="KW-1185">Reference proteome</keyword>
<dbReference type="EMBL" id="CP003703">
    <property type="protein sequence ID" value="AFN65078.1"/>
    <property type="molecule type" value="Genomic_DNA"/>
</dbReference>
<protein>
    <submittedName>
        <fullName evidence="2">Uncharacterized protein</fullName>
    </submittedName>
</protein>
<evidence type="ECO:0000256" key="1">
    <source>
        <dbReference type="SAM" id="MobiDB-lite"/>
    </source>
</evidence>
<dbReference type="AlphaFoldDB" id="I6Z674"/>
<evidence type="ECO:0000313" key="2">
    <source>
        <dbReference type="EMBL" id="AFN65078.1"/>
    </source>
</evidence>
<feature type="region of interest" description="Disordered" evidence="1">
    <location>
        <begin position="38"/>
        <end position="57"/>
    </location>
</feature>
<dbReference type="RefSeq" id="WP_014849788.1">
    <property type="nucleotide sequence ID" value="NC_018149.1"/>
</dbReference>
<proteinExistence type="predicted"/>
<evidence type="ECO:0000313" key="3">
    <source>
        <dbReference type="Proteomes" id="UP000009005"/>
    </source>
</evidence>
<dbReference type="STRING" id="1197325.WEN_01415"/>
<name>I6Z674_MYCWM</name>
<dbReference type="KEGG" id="mwe:WEN_01415"/>
<gene>
    <name evidence="2" type="ordered locus">WEN_01415</name>
</gene>
<sequence>MLFPLFKTLVTGIFPFVATATVSALVIPYSLKQQNNKLTNQEGSNAPAEGSRVATPSTQLQKDNQFDNCLDRNLKVKVQNSRGEEKIILLTERGSAEYPSSEWTVKEAIYTSGQCNRAV</sequence>
<organism evidence="2 3">
    <name type="scientific">Mycoplasma wenyonii (strain Massachusetts)</name>
    <name type="common">Eperythrozoon wenyonii</name>
    <dbReference type="NCBI Taxonomy" id="1197325"/>
    <lineage>
        <taxon>Bacteria</taxon>
        <taxon>Bacillati</taxon>
        <taxon>Mycoplasmatota</taxon>
        <taxon>Mollicutes</taxon>
        <taxon>Mycoplasmataceae</taxon>
        <taxon>Mycoplasma</taxon>
    </lineage>
</organism>